<keyword evidence="3" id="KW-1185">Reference proteome</keyword>
<feature type="compositionally biased region" description="Basic and acidic residues" evidence="1">
    <location>
        <begin position="114"/>
        <end position="126"/>
    </location>
</feature>
<organism evidence="2 3">
    <name type="scientific">Phenylobacterium conjunctum</name>
    <dbReference type="NCBI Taxonomy" id="1298959"/>
    <lineage>
        <taxon>Bacteria</taxon>
        <taxon>Pseudomonadati</taxon>
        <taxon>Pseudomonadota</taxon>
        <taxon>Alphaproteobacteria</taxon>
        <taxon>Caulobacterales</taxon>
        <taxon>Caulobacteraceae</taxon>
        <taxon>Phenylobacterium</taxon>
    </lineage>
</organism>
<reference evidence="3" key="1">
    <citation type="journal article" date="2019" name="Int. J. Syst. Evol. Microbiol.">
        <title>The Global Catalogue of Microorganisms (GCM) 10K type strain sequencing project: providing services to taxonomists for standard genome sequencing and annotation.</title>
        <authorList>
            <consortium name="The Broad Institute Genomics Platform"/>
            <consortium name="The Broad Institute Genome Sequencing Center for Infectious Disease"/>
            <person name="Wu L."/>
            <person name="Ma J."/>
        </authorList>
    </citation>
    <scope>NUCLEOTIDE SEQUENCE [LARGE SCALE GENOMIC DNA]</scope>
    <source>
        <strain evidence="3">CCUG 55074</strain>
    </source>
</reference>
<accession>A0ABW3T4B2</accession>
<name>A0ABW3T4B2_9CAUL</name>
<evidence type="ECO:0000256" key="1">
    <source>
        <dbReference type="SAM" id="MobiDB-lite"/>
    </source>
</evidence>
<proteinExistence type="predicted"/>
<evidence type="ECO:0000313" key="2">
    <source>
        <dbReference type="EMBL" id="MFD1192034.1"/>
    </source>
</evidence>
<dbReference type="Proteomes" id="UP001597216">
    <property type="component" value="Unassembled WGS sequence"/>
</dbReference>
<gene>
    <name evidence="2" type="ORF">ACFQ27_15710</name>
</gene>
<feature type="region of interest" description="Disordered" evidence="1">
    <location>
        <begin position="107"/>
        <end position="126"/>
    </location>
</feature>
<sequence length="126" mass="14434">MTPSAEKLGLFLPEGLHQDMLFTAQRLNRRKNPRGCVRLIYERAFRELVEALDRGDTIVFPAVRGAKDRVSVRLSRPLCLQIRRQTDALNLKLTDFAFTAIQRFLHSTQGPAHDAPRQDRPGPRQD</sequence>
<comment type="caution">
    <text evidence="2">The sequence shown here is derived from an EMBL/GenBank/DDBJ whole genome shotgun (WGS) entry which is preliminary data.</text>
</comment>
<dbReference type="EMBL" id="JBHTLQ010000041">
    <property type="protein sequence ID" value="MFD1192034.1"/>
    <property type="molecule type" value="Genomic_DNA"/>
</dbReference>
<protein>
    <submittedName>
        <fullName evidence="2">Uncharacterized protein</fullName>
    </submittedName>
</protein>
<dbReference type="RefSeq" id="WP_377354278.1">
    <property type="nucleotide sequence ID" value="NZ_JBHTLQ010000041.1"/>
</dbReference>
<evidence type="ECO:0000313" key="3">
    <source>
        <dbReference type="Proteomes" id="UP001597216"/>
    </source>
</evidence>